<protein>
    <submittedName>
        <fullName evidence="1">Uncharacterized protein</fullName>
    </submittedName>
</protein>
<dbReference type="Proteomes" id="UP000050514">
    <property type="component" value="Unassembled WGS sequence"/>
</dbReference>
<organism evidence="1 2">
    <name type="scientific">Bellilinea caldifistulae</name>
    <dbReference type="NCBI Taxonomy" id="360411"/>
    <lineage>
        <taxon>Bacteria</taxon>
        <taxon>Bacillati</taxon>
        <taxon>Chloroflexota</taxon>
        <taxon>Anaerolineae</taxon>
        <taxon>Anaerolineales</taxon>
        <taxon>Anaerolineaceae</taxon>
        <taxon>Bellilinea</taxon>
    </lineage>
</organism>
<dbReference type="AlphaFoldDB" id="A0A0P6XTQ6"/>
<comment type="caution">
    <text evidence="1">The sequence shown here is derived from an EMBL/GenBank/DDBJ whole genome shotgun (WGS) entry which is preliminary data.</text>
</comment>
<dbReference type="OrthoDB" id="163874at2"/>
<gene>
    <name evidence="1" type="ORF">AC812_04670</name>
</gene>
<sequence>MPKNRDWQEHGVRIGGRVLSEKEAQELVREIRKRIRDPKARKEVEEFLAGQQVEISPEVLETLRLILVSIEMMRPKT</sequence>
<reference evidence="1 2" key="1">
    <citation type="submission" date="2015-07" db="EMBL/GenBank/DDBJ databases">
        <title>Draft genome of Bellilinea caldifistulae DSM 17877.</title>
        <authorList>
            <person name="Hemp J."/>
            <person name="Ward L.M."/>
            <person name="Pace L.A."/>
            <person name="Fischer W.W."/>
        </authorList>
    </citation>
    <scope>NUCLEOTIDE SEQUENCE [LARGE SCALE GENOMIC DNA]</scope>
    <source>
        <strain evidence="1 2">GOMI-1</strain>
    </source>
</reference>
<keyword evidence="2" id="KW-1185">Reference proteome</keyword>
<proteinExistence type="predicted"/>
<accession>A0A0P6XTQ6</accession>
<name>A0A0P6XTQ6_9CHLR</name>
<dbReference type="EMBL" id="LGHJ01000011">
    <property type="protein sequence ID" value="KPL76619.1"/>
    <property type="molecule type" value="Genomic_DNA"/>
</dbReference>
<evidence type="ECO:0000313" key="1">
    <source>
        <dbReference type="EMBL" id="KPL76619.1"/>
    </source>
</evidence>
<dbReference type="RefSeq" id="WP_061919674.1">
    <property type="nucleotide sequence ID" value="NZ_DF967971.1"/>
</dbReference>
<evidence type="ECO:0000313" key="2">
    <source>
        <dbReference type="Proteomes" id="UP000050514"/>
    </source>
</evidence>